<keyword evidence="1" id="KW-0677">Repeat</keyword>
<dbReference type="FunFam" id="3.40.50.300:FF:000011">
    <property type="entry name" value="Putative ABC transporter ATP-binding component"/>
    <property type="match status" value="1"/>
</dbReference>
<dbReference type="CDD" id="cd03221">
    <property type="entry name" value="ABCF_EF-3"/>
    <property type="match status" value="2"/>
</dbReference>
<keyword evidence="2" id="KW-0547">Nucleotide-binding</keyword>
<dbReference type="RefSeq" id="WP_016820289.1">
    <property type="nucleotide sequence ID" value="NZ_CP009909.1"/>
</dbReference>
<accession>A0A0F0G289</accession>
<evidence type="ECO:0000313" key="5">
    <source>
        <dbReference type="Proteomes" id="UP000254400"/>
    </source>
</evidence>
<evidence type="ECO:0000256" key="2">
    <source>
        <dbReference type="ARBA" id="ARBA00022741"/>
    </source>
</evidence>
<proteinExistence type="predicted"/>
<dbReference type="EMBL" id="UGSC01000001">
    <property type="protein sequence ID" value="SUA71772.1"/>
    <property type="molecule type" value="Genomic_DNA"/>
</dbReference>
<dbReference type="Pfam" id="PF00005">
    <property type="entry name" value="ABC_tran"/>
    <property type="match status" value="2"/>
</dbReference>
<dbReference type="FunFam" id="3.40.50.300:FF:000070">
    <property type="entry name" value="Putative ABC transporter ATP-binding component"/>
    <property type="match status" value="1"/>
</dbReference>
<evidence type="ECO:0000313" key="4">
    <source>
        <dbReference type="EMBL" id="SUA71772.1"/>
    </source>
</evidence>
<dbReference type="InterPro" id="IPR027417">
    <property type="entry name" value="P-loop_NTPase"/>
</dbReference>
<dbReference type="PANTHER" id="PTHR42855">
    <property type="entry name" value="ABC TRANSPORTER ATP-BINDING SUBUNIT"/>
    <property type="match status" value="1"/>
</dbReference>
<dbReference type="GO" id="GO:0005524">
    <property type="term" value="F:ATP binding"/>
    <property type="evidence" value="ECO:0007669"/>
    <property type="project" value="UniProtKB-KW"/>
</dbReference>
<organism evidence="4 5">
    <name type="scientific">Paenibacillus polymyxa</name>
    <name type="common">Bacillus polymyxa</name>
    <dbReference type="NCBI Taxonomy" id="1406"/>
    <lineage>
        <taxon>Bacteria</taxon>
        <taxon>Bacillati</taxon>
        <taxon>Bacillota</taxon>
        <taxon>Bacilli</taxon>
        <taxon>Bacillales</taxon>
        <taxon>Paenibacillaceae</taxon>
        <taxon>Paenibacillus</taxon>
    </lineage>
</organism>
<gene>
    <name evidence="4" type="primary">yheS_3</name>
    <name evidence="4" type="ORF">NCTC10343_04699</name>
</gene>
<dbReference type="AlphaFoldDB" id="A0A0F0G289"/>
<dbReference type="GO" id="GO:0016887">
    <property type="term" value="F:ATP hydrolysis activity"/>
    <property type="evidence" value="ECO:0007669"/>
    <property type="project" value="InterPro"/>
</dbReference>
<dbReference type="InterPro" id="IPR003593">
    <property type="entry name" value="AAA+_ATPase"/>
</dbReference>
<dbReference type="SMART" id="SM00382">
    <property type="entry name" value="AAA"/>
    <property type="match status" value="2"/>
</dbReference>
<dbReference type="Pfam" id="PF12848">
    <property type="entry name" value="ABC_tran_Xtn"/>
    <property type="match status" value="1"/>
</dbReference>
<dbReference type="Proteomes" id="UP000254400">
    <property type="component" value="Unassembled WGS sequence"/>
</dbReference>
<evidence type="ECO:0000256" key="1">
    <source>
        <dbReference type="ARBA" id="ARBA00022737"/>
    </source>
</evidence>
<dbReference type="InterPro" id="IPR032781">
    <property type="entry name" value="ABC_tran_Xtn"/>
</dbReference>
<dbReference type="SUPFAM" id="SSF52540">
    <property type="entry name" value="P-loop containing nucleoside triphosphate hydrolases"/>
    <property type="match status" value="2"/>
</dbReference>
<protein>
    <submittedName>
        <fullName evidence="4">ABC transporter ATP-binding protein</fullName>
    </submittedName>
</protein>
<sequence length="542" mass="61179">MISTSGVTLRYGKRPLFEDVNIKFTPGNCYGLIGANGAGKSTFLKILSGEIEANSGEVHMTPGERMAVLKQNHYEYDEFPVLETVIMGHTRLYEIMKEKDALYAKAEFSEADGLRAGELEGEFAELNGWDAEPDAAALLIGLGIPRDLHDKKMAEMSGNDKVRVLLAQALFGRPNNLLLDEPTNHLDLESIQWLENFLMDYEGTVIVVSHDRHFLNKVCTHIADIDFGKIQMYVGNYDFWYESSQLALTLARDANKKKEEKIKELQAFIQRFSANASKSKQATSRKKQLDKITLDDIRPSNRKYPFINFKPEREAGKQLLTVDSLSKTVEGEQVLNEFSLVVNKGDKIAFVGPNGLPKTTLFQILMNELEADNGEFSWGITTSQAYFPKDNSTYFEGVDLNLVDWLRQYSKDQDETFLRGFLGRMLFSGEEALKKASVLSGGEKVRCMLAKMMLNGANVLLLEEPTNHLDLESITALNNGLIDFDGTILFTSHDHQFIQTIANRIVEITPNGVIDRTMSYDEYLENEEIAQLRERMYPVEIG</sequence>
<dbReference type="GeneID" id="93348013"/>
<dbReference type="PROSITE" id="PS50893">
    <property type="entry name" value="ABC_TRANSPORTER_2"/>
    <property type="match status" value="2"/>
</dbReference>
<dbReference type="Gene3D" id="3.40.50.300">
    <property type="entry name" value="P-loop containing nucleotide triphosphate hydrolases"/>
    <property type="match status" value="2"/>
</dbReference>
<name>A0A0F0G289_PAEPO</name>
<dbReference type="PANTHER" id="PTHR42855:SF2">
    <property type="entry name" value="DRUG RESISTANCE ABC TRANSPORTER,ATP-BINDING PROTEIN"/>
    <property type="match status" value="1"/>
</dbReference>
<dbReference type="InterPro" id="IPR003439">
    <property type="entry name" value="ABC_transporter-like_ATP-bd"/>
</dbReference>
<reference evidence="4 5" key="1">
    <citation type="submission" date="2018-06" db="EMBL/GenBank/DDBJ databases">
        <authorList>
            <consortium name="Pathogen Informatics"/>
            <person name="Doyle S."/>
        </authorList>
    </citation>
    <scope>NUCLEOTIDE SEQUENCE [LARGE SCALE GENOMIC DNA]</scope>
    <source>
        <strain evidence="4 5">NCTC10343</strain>
    </source>
</reference>
<evidence type="ECO:0000256" key="3">
    <source>
        <dbReference type="ARBA" id="ARBA00022840"/>
    </source>
</evidence>
<dbReference type="InterPro" id="IPR051309">
    <property type="entry name" value="ABCF_ATPase"/>
</dbReference>
<keyword evidence="3 4" id="KW-0067">ATP-binding</keyword>